<dbReference type="CDD" id="cd04157">
    <property type="entry name" value="Arl6"/>
    <property type="match status" value="1"/>
</dbReference>
<dbReference type="SMART" id="SM00175">
    <property type="entry name" value="RAB"/>
    <property type="match status" value="1"/>
</dbReference>
<keyword evidence="11 16" id="KW-0342">GTP-binding</keyword>
<evidence type="ECO:0000256" key="13">
    <source>
        <dbReference type="ARBA" id="ARBA00023212"/>
    </source>
</evidence>
<organism evidence="19">
    <name type="scientific">Aphanomyces invadans</name>
    <dbReference type="NCBI Taxonomy" id="157072"/>
    <lineage>
        <taxon>Eukaryota</taxon>
        <taxon>Sar</taxon>
        <taxon>Stramenopiles</taxon>
        <taxon>Oomycota</taxon>
        <taxon>Saprolegniomycetes</taxon>
        <taxon>Saprolegniales</taxon>
        <taxon>Verrucalvaceae</taxon>
        <taxon>Aphanomyces</taxon>
    </lineage>
</organism>
<dbReference type="GO" id="GO:0005525">
    <property type="term" value="F:GTP binding"/>
    <property type="evidence" value="ECO:0007669"/>
    <property type="project" value="UniProtKB-KW"/>
</dbReference>
<dbReference type="InterPro" id="IPR041839">
    <property type="entry name" value="Arl6"/>
</dbReference>
<evidence type="ECO:0000256" key="3">
    <source>
        <dbReference type="ARBA" id="ARBA00004522"/>
    </source>
</evidence>
<dbReference type="PROSITE" id="PS51417">
    <property type="entry name" value="ARF"/>
    <property type="match status" value="1"/>
</dbReference>
<feature type="binding site" evidence="16">
    <location>
        <begin position="205"/>
        <end position="208"/>
    </location>
    <ligand>
        <name>GTP</name>
        <dbReference type="ChEBI" id="CHEBI:37565"/>
    </ligand>
</feature>
<keyword evidence="9 16" id="KW-0547">Nucleotide-binding</keyword>
<dbReference type="SMART" id="SM00178">
    <property type="entry name" value="SAR"/>
    <property type="match status" value="1"/>
</dbReference>
<dbReference type="GO" id="GO:0003924">
    <property type="term" value="F:GTPase activity"/>
    <property type="evidence" value="ECO:0007669"/>
    <property type="project" value="InterPro"/>
</dbReference>
<keyword evidence="17" id="KW-0460">Magnesium</keyword>
<dbReference type="SUPFAM" id="SSF52540">
    <property type="entry name" value="P-loop containing nucleoside triphosphate hydrolases"/>
    <property type="match status" value="1"/>
</dbReference>
<name>A0A024TTU2_9STRA</name>
<dbReference type="NCBIfam" id="TIGR00231">
    <property type="entry name" value="small_GTP"/>
    <property type="match status" value="1"/>
</dbReference>
<dbReference type="GO" id="GO:0005930">
    <property type="term" value="C:axoneme"/>
    <property type="evidence" value="ECO:0007669"/>
    <property type="project" value="UniProtKB-SubCell"/>
</dbReference>
<dbReference type="FunFam" id="3.40.50.300:FF:000457">
    <property type="entry name" value="ADP-ribosylation factor-like protein 6"/>
    <property type="match status" value="1"/>
</dbReference>
<dbReference type="Pfam" id="PF00025">
    <property type="entry name" value="Arf"/>
    <property type="match status" value="1"/>
</dbReference>
<dbReference type="InterPro" id="IPR027417">
    <property type="entry name" value="P-loop_NTPase"/>
</dbReference>
<sequence length="263" mass="29399">MLHRYISTTFSLASRFFFSQTVKLSVVMQSCGGENAEAVPTTRTAHSPSAAMKQRACCGCYLWSFDESVGGSRESMGLFKNLANSLGMKKQAVRILVVGLDNSGKTTLVNHLKPKKLQSHEVAPTVGFQVEEFTKYNLSFTVFDMSGQSRYRSLWENYYSDVQAIIFVMDSTDSIRMCVAKDELEQIIQHKDLASKKIPILFFANKMDLAHSLTPVECMGHLELDKLTNKTWHITASNAITGHGVEEGIQWLADQLAKAKSRK</sequence>
<dbReference type="Gene3D" id="3.40.50.300">
    <property type="entry name" value="P-loop containing nucleotide triphosphate hydrolases"/>
    <property type="match status" value="1"/>
</dbReference>
<dbReference type="PANTHER" id="PTHR11711">
    <property type="entry name" value="ADP RIBOSYLATION FACTOR-RELATED"/>
    <property type="match status" value="1"/>
</dbReference>
<accession>A0A024TTU2</accession>
<keyword evidence="15" id="KW-0449">Lipoprotein</keyword>
<evidence type="ECO:0000256" key="9">
    <source>
        <dbReference type="ARBA" id="ARBA00022741"/>
    </source>
</evidence>
<keyword evidence="6" id="KW-1003">Cell membrane</keyword>
<feature type="binding site" evidence="17">
    <location>
        <position position="106"/>
    </location>
    <ligand>
        <name>Mg(2+)</name>
        <dbReference type="ChEBI" id="CHEBI:18420"/>
    </ligand>
</feature>
<evidence type="ECO:0000256" key="1">
    <source>
        <dbReference type="ARBA" id="ARBA00004120"/>
    </source>
</evidence>
<keyword evidence="12" id="KW-0472">Membrane</keyword>
<dbReference type="AlphaFoldDB" id="A0A024TTU2"/>
<dbReference type="PROSITE" id="PS51419">
    <property type="entry name" value="RAB"/>
    <property type="match status" value="1"/>
</dbReference>
<evidence type="ECO:0000256" key="16">
    <source>
        <dbReference type="PIRSR" id="PIRSR606689-1"/>
    </source>
</evidence>
<feature type="binding site" evidence="16">
    <location>
        <begin position="99"/>
        <end position="106"/>
    </location>
    <ligand>
        <name>GTP</name>
        <dbReference type="ChEBI" id="CHEBI:37565"/>
    </ligand>
</feature>
<dbReference type="eggNOG" id="KOG0070">
    <property type="taxonomic scope" value="Eukaryota"/>
</dbReference>
<evidence type="ECO:0000256" key="18">
    <source>
        <dbReference type="RuleBase" id="RU003925"/>
    </source>
</evidence>
<evidence type="ECO:0000256" key="10">
    <source>
        <dbReference type="ARBA" id="ARBA00022794"/>
    </source>
</evidence>
<keyword evidence="10" id="KW-0970">Cilium biogenesis/degradation</keyword>
<dbReference type="InterPro" id="IPR006689">
    <property type="entry name" value="Small_GTPase_ARF/SAR"/>
</dbReference>
<keyword evidence="8" id="KW-0519">Myristate</keyword>
<feature type="binding site" evidence="16">
    <location>
        <position position="147"/>
    </location>
    <ligand>
        <name>GTP</name>
        <dbReference type="ChEBI" id="CHEBI:37565"/>
    </ligand>
</feature>
<evidence type="ECO:0000256" key="17">
    <source>
        <dbReference type="PIRSR" id="PIRSR606689-2"/>
    </source>
</evidence>
<evidence type="ECO:0000256" key="6">
    <source>
        <dbReference type="ARBA" id="ARBA00022475"/>
    </source>
</evidence>
<evidence type="ECO:0000256" key="4">
    <source>
        <dbReference type="ARBA" id="ARBA00010290"/>
    </source>
</evidence>
<dbReference type="GO" id="GO:0030030">
    <property type="term" value="P:cell projection organization"/>
    <property type="evidence" value="ECO:0007669"/>
    <property type="project" value="UniProtKB-KW"/>
</dbReference>
<dbReference type="SMART" id="SM00177">
    <property type="entry name" value="ARF"/>
    <property type="match status" value="1"/>
</dbReference>
<dbReference type="GeneID" id="20087120"/>
<keyword evidence="7" id="KW-0963">Cytoplasm</keyword>
<dbReference type="InterPro" id="IPR024156">
    <property type="entry name" value="Small_GTPase_ARF"/>
</dbReference>
<proteinExistence type="inferred from homology"/>
<evidence type="ECO:0000256" key="8">
    <source>
        <dbReference type="ARBA" id="ARBA00022707"/>
    </source>
</evidence>
<evidence type="ECO:0000256" key="5">
    <source>
        <dbReference type="ARBA" id="ARBA00019766"/>
    </source>
</evidence>
<evidence type="ECO:0000256" key="2">
    <source>
        <dbReference type="ARBA" id="ARBA00004430"/>
    </source>
</evidence>
<reference evidence="19" key="1">
    <citation type="submission" date="2013-12" db="EMBL/GenBank/DDBJ databases">
        <title>The Genome Sequence of Aphanomyces invadans NJM9701.</title>
        <authorList>
            <consortium name="The Broad Institute Genomics Platform"/>
            <person name="Russ C."/>
            <person name="Tyler B."/>
            <person name="van West P."/>
            <person name="Dieguez-Uribeondo J."/>
            <person name="Young S.K."/>
            <person name="Zeng Q."/>
            <person name="Gargeya S."/>
            <person name="Fitzgerald M."/>
            <person name="Abouelleil A."/>
            <person name="Alvarado L."/>
            <person name="Chapman S.B."/>
            <person name="Gainer-Dewar J."/>
            <person name="Goldberg J."/>
            <person name="Griggs A."/>
            <person name="Gujja S."/>
            <person name="Hansen M."/>
            <person name="Howarth C."/>
            <person name="Imamovic A."/>
            <person name="Ireland A."/>
            <person name="Larimer J."/>
            <person name="McCowan C."/>
            <person name="Murphy C."/>
            <person name="Pearson M."/>
            <person name="Poon T.W."/>
            <person name="Priest M."/>
            <person name="Roberts A."/>
            <person name="Saif S."/>
            <person name="Shea T."/>
            <person name="Sykes S."/>
            <person name="Wortman J."/>
            <person name="Nusbaum C."/>
            <person name="Birren B."/>
        </authorList>
    </citation>
    <scope>NUCLEOTIDE SEQUENCE [LARGE SCALE GENOMIC DNA]</scope>
    <source>
        <strain evidence="19">NJM9701</strain>
    </source>
</reference>
<evidence type="ECO:0000256" key="7">
    <source>
        <dbReference type="ARBA" id="ARBA00022490"/>
    </source>
</evidence>
<evidence type="ECO:0000256" key="12">
    <source>
        <dbReference type="ARBA" id="ARBA00023136"/>
    </source>
</evidence>
<dbReference type="OrthoDB" id="2011769at2759"/>
<dbReference type="RefSeq" id="XP_008874539.1">
    <property type="nucleotide sequence ID" value="XM_008876317.1"/>
</dbReference>
<evidence type="ECO:0000313" key="19">
    <source>
        <dbReference type="EMBL" id="ETV96762.1"/>
    </source>
</evidence>
<dbReference type="GO" id="GO:0046872">
    <property type="term" value="F:metal ion binding"/>
    <property type="evidence" value="ECO:0007669"/>
    <property type="project" value="UniProtKB-KW"/>
</dbReference>
<dbReference type="STRING" id="157072.A0A024TTU2"/>
<dbReference type="InterPro" id="IPR005225">
    <property type="entry name" value="Small_GTP-bd"/>
</dbReference>
<evidence type="ECO:0000256" key="14">
    <source>
        <dbReference type="ARBA" id="ARBA00023273"/>
    </source>
</evidence>
<dbReference type="GO" id="GO:0060170">
    <property type="term" value="C:ciliary membrane"/>
    <property type="evidence" value="ECO:0007669"/>
    <property type="project" value="UniProtKB-SubCell"/>
</dbReference>
<dbReference type="EMBL" id="KI913975">
    <property type="protein sequence ID" value="ETV96762.1"/>
    <property type="molecule type" value="Genomic_DNA"/>
</dbReference>
<keyword evidence="17" id="KW-0479">Metal-binding</keyword>
<feature type="binding site" evidence="17">
    <location>
        <position position="125"/>
    </location>
    <ligand>
        <name>Mg(2+)</name>
        <dbReference type="ChEBI" id="CHEBI:18420"/>
    </ligand>
</feature>
<evidence type="ECO:0000256" key="15">
    <source>
        <dbReference type="ARBA" id="ARBA00023288"/>
    </source>
</evidence>
<protein>
    <recommendedName>
        <fullName evidence="5">ADP-ribosylation factor-like protein 6</fullName>
    </recommendedName>
</protein>
<dbReference type="VEuPathDB" id="FungiDB:H310_10070"/>
<comment type="subcellular location">
    <subcellularLocation>
        <location evidence="3">Cell projection</location>
        <location evidence="3">Cilium membrane</location>
        <topology evidence="3">Peripheral membrane protein</topology>
        <orientation evidence="3">Cytoplasmic side</orientation>
    </subcellularLocation>
    <subcellularLocation>
        <location evidence="2">Cytoplasm</location>
        <location evidence="2">Cytoskeleton</location>
        <location evidence="2">Cilium axoneme</location>
    </subcellularLocation>
    <subcellularLocation>
        <location evidence="1">Cytoplasm</location>
        <location evidence="1">Cytoskeleton</location>
        <location evidence="1">Cilium basal body</location>
    </subcellularLocation>
</comment>
<keyword evidence="14" id="KW-0966">Cell projection</keyword>
<gene>
    <name evidence="19" type="ORF">H310_10070</name>
</gene>
<dbReference type="PRINTS" id="PR00328">
    <property type="entry name" value="SAR1GTPBP"/>
</dbReference>
<keyword evidence="13" id="KW-0206">Cytoskeleton</keyword>
<evidence type="ECO:0000256" key="11">
    <source>
        <dbReference type="ARBA" id="ARBA00023134"/>
    </source>
</evidence>
<comment type="similarity">
    <text evidence="4 18">Belongs to the small GTPase superfamily. Arf family.</text>
</comment>